<dbReference type="OrthoDB" id="7595201at2"/>
<gene>
    <name evidence="2" type="ORF">AQS8620_03095</name>
</gene>
<dbReference type="InterPro" id="IPR037883">
    <property type="entry name" value="Knr4/Smi1-like_sf"/>
</dbReference>
<protein>
    <submittedName>
        <fullName evidence="2">SMI1 / KNR4 family protein</fullName>
    </submittedName>
</protein>
<proteinExistence type="predicted"/>
<dbReference type="SMART" id="SM00860">
    <property type="entry name" value="SMI1_KNR4"/>
    <property type="match status" value="1"/>
</dbReference>
<keyword evidence="3" id="KW-1185">Reference proteome</keyword>
<dbReference type="Proteomes" id="UP000193862">
    <property type="component" value="Unassembled WGS sequence"/>
</dbReference>
<feature type="domain" description="Knr4/Smi1-like" evidence="1">
    <location>
        <begin position="11"/>
        <end position="142"/>
    </location>
</feature>
<dbReference type="EMBL" id="FWFS01000013">
    <property type="protein sequence ID" value="SLN66704.1"/>
    <property type="molecule type" value="Genomic_DNA"/>
</dbReference>
<organism evidence="2 3">
    <name type="scientific">Aquimixticola soesokkakensis</name>
    <dbReference type="NCBI Taxonomy" id="1519096"/>
    <lineage>
        <taxon>Bacteria</taxon>
        <taxon>Pseudomonadati</taxon>
        <taxon>Pseudomonadota</taxon>
        <taxon>Alphaproteobacteria</taxon>
        <taxon>Rhodobacterales</taxon>
        <taxon>Paracoccaceae</taxon>
        <taxon>Aquimixticola</taxon>
    </lineage>
</organism>
<name>A0A1Y5TLA5_9RHOB</name>
<dbReference type="RefSeq" id="WP_085837901.1">
    <property type="nucleotide sequence ID" value="NZ_FWFS01000013.1"/>
</dbReference>
<evidence type="ECO:0000259" key="1">
    <source>
        <dbReference type="SMART" id="SM00860"/>
    </source>
</evidence>
<accession>A0A1Y5TLA5</accession>
<sequence>MKSRAKPTPSSLAPDTLDLLERVLGARLPAAYRDWLATRNGQTPENRLVSFTQNGRGSSTTLHSLYGVNCERACDDLWHNHASYGEELRPWYLSIGCDDGGNQIVLALKGPHHGKVFFLDHEVPLDAGLHLVAPSFDAFVTGLATG</sequence>
<dbReference type="Pfam" id="PF09346">
    <property type="entry name" value="SMI1_KNR4"/>
    <property type="match status" value="1"/>
</dbReference>
<dbReference type="Gene3D" id="3.40.1580.10">
    <property type="entry name" value="SMI1/KNR4-like"/>
    <property type="match status" value="1"/>
</dbReference>
<dbReference type="InterPro" id="IPR018958">
    <property type="entry name" value="Knr4/Smi1-like_dom"/>
</dbReference>
<reference evidence="2 3" key="1">
    <citation type="submission" date="2017-03" db="EMBL/GenBank/DDBJ databases">
        <authorList>
            <person name="Afonso C.L."/>
            <person name="Miller P.J."/>
            <person name="Scott M.A."/>
            <person name="Spackman E."/>
            <person name="Goraichik I."/>
            <person name="Dimitrov K.M."/>
            <person name="Suarez D.L."/>
            <person name="Swayne D.E."/>
        </authorList>
    </citation>
    <scope>NUCLEOTIDE SEQUENCE [LARGE SCALE GENOMIC DNA]</scope>
    <source>
        <strain evidence="2 3">CECT 8620</strain>
    </source>
</reference>
<evidence type="ECO:0000313" key="3">
    <source>
        <dbReference type="Proteomes" id="UP000193862"/>
    </source>
</evidence>
<dbReference type="AlphaFoldDB" id="A0A1Y5TLA5"/>
<dbReference type="SUPFAM" id="SSF160631">
    <property type="entry name" value="SMI1/KNR4-like"/>
    <property type="match status" value="1"/>
</dbReference>
<evidence type="ECO:0000313" key="2">
    <source>
        <dbReference type="EMBL" id="SLN66704.1"/>
    </source>
</evidence>